<dbReference type="SMART" id="SM00358">
    <property type="entry name" value="DSRM"/>
    <property type="match status" value="1"/>
</dbReference>
<feature type="domain" description="DRBM" evidence="3">
    <location>
        <begin position="146"/>
        <end position="221"/>
    </location>
</feature>
<feature type="compositionally biased region" description="Low complexity" evidence="2">
    <location>
        <begin position="118"/>
        <end position="128"/>
    </location>
</feature>
<proteinExistence type="predicted"/>
<dbReference type="Gene3D" id="3.30.160.20">
    <property type="match status" value="1"/>
</dbReference>
<dbReference type="InterPro" id="IPR014720">
    <property type="entry name" value="dsRBD_dom"/>
</dbReference>
<feature type="region of interest" description="Disordered" evidence="2">
    <location>
        <begin position="116"/>
        <end position="144"/>
    </location>
</feature>
<gene>
    <name evidence="4" type="primary">Vigan.07G006800</name>
    <name evidence="4" type="ORF">VIGAN_07006800</name>
</gene>
<dbReference type="AlphaFoldDB" id="A0A0S3SF64"/>
<accession>A0A0S3SF64</accession>
<dbReference type="GO" id="GO:0003723">
    <property type="term" value="F:RNA binding"/>
    <property type="evidence" value="ECO:0007669"/>
    <property type="project" value="UniProtKB-UniRule"/>
</dbReference>
<reference evidence="4 5" key="1">
    <citation type="journal article" date="2015" name="Sci. Rep.">
        <title>The power of single molecule real-time sequencing technology in the de novo assembly of a eukaryotic genome.</title>
        <authorList>
            <person name="Sakai H."/>
            <person name="Naito K."/>
            <person name="Ogiso-Tanaka E."/>
            <person name="Takahashi Y."/>
            <person name="Iseki K."/>
            <person name="Muto C."/>
            <person name="Satou K."/>
            <person name="Teruya K."/>
            <person name="Shiroma A."/>
            <person name="Shimoji M."/>
            <person name="Hirano T."/>
            <person name="Itoh T."/>
            <person name="Kaga A."/>
            <person name="Tomooka N."/>
        </authorList>
    </citation>
    <scope>NUCLEOTIDE SEQUENCE [LARGE SCALE GENOMIC DNA]</scope>
    <source>
        <strain evidence="5">cv. Shumari</strain>
    </source>
</reference>
<evidence type="ECO:0000256" key="2">
    <source>
        <dbReference type="SAM" id="MobiDB-lite"/>
    </source>
</evidence>
<dbReference type="Proteomes" id="UP000291084">
    <property type="component" value="Chromosome 7"/>
</dbReference>
<name>A0A0S3SF64_PHAAN</name>
<dbReference type="EMBL" id="AP015040">
    <property type="protein sequence ID" value="BAT91470.1"/>
    <property type="molecule type" value="Genomic_DNA"/>
</dbReference>
<evidence type="ECO:0000256" key="1">
    <source>
        <dbReference type="PROSITE-ProRule" id="PRU00266"/>
    </source>
</evidence>
<dbReference type="Pfam" id="PF14709">
    <property type="entry name" value="DND1_DSRM"/>
    <property type="match status" value="1"/>
</dbReference>
<feature type="compositionally biased region" description="Polar residues" evidence="2">
    <location>
        <begin position="129"/>
        <end position="139"/>
    </location>
</feature>
<dbReference type="PROSITE" id="PS50137">
    <property type="entry name" value="DS_RBD"/>
    <property type="match status" value="1"/>
</dbReference>
<evidence type="ECO:0000259" key="3">
    <source>
        <dbReference type="PROSITE" id="PS50137"/>
    </source>
</evidence>
<keyword evidence="5" id="KW-1185">Reference proteome</keyword>
<sequence length="223" mass="25008">MCCFLHNFHCWSLQSSSLYLLTNCKRLLNRRRQISMENNFSHIPKLAVNLKNLPPIDPFQVTNPSSNSKNKLNNSFCSRTAVKDAKRKPSLGKLRASDKDIVKEPSLGMTKIVVEGASSSSSNQKSESCGTPTTPSQTEEGMKKGTARSNLYEICVANHWKPPIFECCKEEGPSHERMFTFKVIIAIEASRNTLECYGAPHRKKKEAADDAAEGALFYLKYNQ</sequence>
<organism evidence="4 5">
    <name type="scientific">Vigna angularis var. angularis</name>
    <dbReference type="NCBI Taxonomy" id="157739"/>
    <lineage>
        <taxon>Eukaryota</taxon>
        <taxon>Viridiplantae</taxon>
        <taxon>Streptophyta</taxon>
        <taxon>Embryophyta</taxon>
        <taxon>Tracheophyta</taxon>
        <taxon>Spermatophyta</taxon>
        <taxon>Magnoliopsida</taxon>
        <taxon>eudicotyledons</taxon>
        <taxon>Gunneridae</taxon>
        <taxon>Pentapetalae</taxon>
        <taxon>rosids</taxon>
        <taxon>fabids</taxon>
        <taxon>Fabales</taxon>
        <taxon>Fabaceae</taxon>
        <taxon>Papilionoideae</taxon>
        <taxon>50 kb inversion clade</taxon>
        <taxon>NPAAA clade</taxon>
        <taxon>indigoferoid/millettioid clade</taxon>
        <taxon>Phaseoleae</taxon>
        <taxon>Vigna</taxon>
    </lineage>
</organism>
<keyword evidence="1" id="KW-0694">RNA-binding</keyword>
<evidence type="ECO:0000313" key="5">
    <source>
        <dbReference type="Proteomes" id="UP000291084"/>
    </source>
</evidence>
<evidence type="ECO:0000313" key="4">
    <source>
        <dbReference type="EMBL" id="BAT91470.1"/>
    </source>
</evidence>
<protein>
    <recommendedName>
        <fullName evidence="3">DRBM domain-containing protein</fullName>
    </recommendedName>
</protein>
<dbReference type="OrthoDB" id="786951at2759"/>
<dbReference type="SUPFAM" id="SSF54768">
    <property type="entry name" value="dsRNA-binding domain-like"/>
    <property type="match status" value="1"/>
</dbReference>